<evidence type="ECO:0000313" key="4">
    <source>
        <dbReference type="Proteomes" id="UP000469440"/>
    </source>
</evidence>
<dbReference type="RefSeq" id="WP_156989529.1">
    <property type="nucleotide sequence ID" value="NZ_VWXL01000007.1"/>
</dbReference>
<keyword evidence="4" id="KW-1185">Reference proteome</keyword>
<dbReference type="Pfam" id="PF19481">
    <property type="entry name" value="DUF6017"/>
    <property type="match status" value="1"/>
</dbReference>
<feature type="domain" description="DUF6017" evidence="2">
    <location>
        <begin position="157"/>
        <end position="286"/>
    </location>
</feature>
<evidence type="ECO:0000313" key="3">
    <source>
        <dbReference type="EMBL" id="MVB09518.1"/>
    </source>
</evidence>
<feature type="region of interest" description="Disordered" evidence="1">
    <location>
        <begin position="96"/>
        <end position="163"/>
    </location>
</feature>
<dbReference type="OrthoDB" id="9803733at2"/>
<comment type="caution">
    <text evidence="3">The sequence shown here is derived from an EMBL/GenBank/DDBJ whole genome shotgun (WGS) entry which is preliminary data.</text>
</comment>
<proteinExistence type="predicted"/>
<name>A0A6N8HV44_9FIRM</name>
<dbReference type="Proteomes" id="UP000469440">
    <property type="component" value="Unassembled WGS sequence"/>
</dbReference>
<sequence length="293" mass="32999">MAVFRVERTGDYTVMSNHHLKNRALSLKAKGLLSMMLSLPDDWDYTTRGLAAICREGVDAIGKTLKELESAGYMERRQLRGKDGRITDTEYIIYEQPCKPPSTPFPDTDSPDTEKPYLDNPNMGKPDTENPAQLNTKGTNIPKKSNTYGANTYQSNPADQKPEAVAPADSMDAMDAYREIIKENISYDVLRQRCDPERLNEIVGIMLDTVCSRRKEIRIAGEDMPAKTVKSRLLKLDDSHIEYVLECLDKNTTDVRNIRNYILTALYQAPTTISSYYSALVNHDMYGSSPPGQ</sequence>
<reference evidence="3 4" key="1">
    <citation type="submission" date="2019-09" db="EMBL/GenBank/DDBJ databases">
        <title>Genome sequence of Clostridium sp. EA1.</title>
        <authorList>
            <person name="Poehlein A."/>
            <person name="Bengelsdorf F.R."/>
            <person name="Daniel R."/>
        </authorList>
    </citation>
    <scope>NUCLEOTIDE SEQUENCE [LARGE SCALE GENOMIC DNA]</scope>
    <source>
        <strain evidence="3 4">EA1</strain>
    </source>
</reference>
<feature type="compositionally biased region" description="Polar residues" evidence="1">
    <location>
        <begin position="130"/>
        <end position="158"/>
    </location>
</feature>
<dbReference type="InterPro" id="IPR046059">
    <property type="entry name" value="DUF6017"/>
</dbReference>
<dbReference type="EMBL" id="VWXL01000007">
    <property type="protein sequence ID" value="MVB09518.1"/>
    <property type="molecule type" value="Genomic_DNA"/>
</dbReference>
<evidence type="ECO:0000256" key="1">
    <source>
        <dbReference type="SAM" id="MobiDB-lite"/>
    </source>
</evidence>
<gene>
    <name evidence="3" type="ORF">CAFE_01740</name>
</gene>
<accession>A0A6N8HV44</accession>
<protein>
    <recommendedName>
        <fullName evidence="2">DUF6017 domain-containing protein</fullName>
    </recommendedName>
</protein>
<organism evidence="3 4">
    <name type="scientific">Caproicibacter fermentans</name>
    <dbReference type="NCBI Taxonomy" id="2576756"/>
    <lineage>
        <taxon>Bacteria</taxon>
        <taxon>Bacillati</taxon>
        <taxon>Bacillota</taxon>
        <taxon>Clostridia</taxon>
        <taxon>Eubacteriales</taxon>
        <taxon>Acutalibacteraceae</taxon>
        <taxon>Caproicibacter</taxon>
    </lineage>
</organism>
<dbReference type="AlphaFoldDB" id="A0A6N8HV44"/>
<evidence type="ECO:0000259" key="2">
    <source>
        <dbReference type="Pfam" id="PF19481"/>
    </source>
</evidence>